<keyword evidence="2" id="KW-1185">Reference proteome</keyword>
<evidence type="ECO:0000313" key="2">
    <source>
        <dbReference type="Proteomes" id="UP000789920"/>
    </source>
</evidence>
<proteinExistence type="predicted"/>
<comment type="caution">
    <text evidence="1">The sequence shown here is derived from an EMBL/GenBank/DDBJ whole genome shotgun (WGS) entry which is preliminary data.</text>
</comment>
<reference evidence="1" key="1">
    <citation type="submission" date="2021-06" db="EMBL/GenBank/DDBJ databases">
        <authorList>
            <person name="Kallberg Y."/>
            <person name="Tangrot J."/>
            <person name="Rosling A."/>
        </authorList>
    </citation>
    <scope>NUCLEOTIDE SEQUENCE</scope>
    <source>
        <strain evidence="1">MA461A</strain>
    </source>
</reference>
<sequence>QSIYDYCVITKEYKEYLWFSKNYANIPHHTGIFLDKEIIKIIEDIGSEKIAVVVSDNGANVHIIQRTLS</sequence>
<feature type="non-terminal residue" evidence="1">
    <location>
        <position position="1"/>
    </location>
</feature>
<name>A0ACA9PH56_9GLOM</name>
<dbReference type="EMBL" id="CAJVQC010019783">
    <property type="protein sequence ID" value="CAG8703599.1"/>
    <property type="molecule type" value="Genomic_DNA"/>
</dbReference>
<organism evidence="1 2">
    <name type="scientific">Racocetra persica</name>
    <dbReference type="NCBI Taxonomy" id="160502"/>
    <lineage>
        <taxon>Eukaryota</taxon>
        <taxon>Fungi</taxon>
        <taxon>Fungi incertae sedis</taxon>
        <taxon>Mucoromycota</taxon>
        <taxon>Glomeromycotina</taxon>
        <taxon>Glomeromycetes</taxon>
        <taxon>Diversisporales</taxon>
        <taxon>Gigasporaceae</taxon>
        <taxon>Racocetra</taxon>
    </lineage>
</organism>
<gene>
    <name evidence="1" type="ORF">RPERSI_LOCUS10137</name>
</gene>
<protein>
    <submittedName>
        <fullName evidence="1">23206_t:CDS:1</fullName>
    </submittedName>
</protein>
<dbReference type="Proteomes" id="UP000789920">
    <property type="component" value="Unassembled WGS sequence"/>
</dbReference>
<accession>A0ACA9PH56</accession>
<evidence type="ECO:0000313" key="1">
    <source>
        <dbReference type="EMBL" id="CAG8703599.1"/>
    </source>
</evidence>